<dbReference type="Proteomes" id="UP000214720">
    <property type="component" value="Unassembled WGS sequence"/>
</dbReference>
<gene>
    <name evidence="2" type="ORF">BSU04_46080</name>
</gene>
<evidence type="ECO:0000256" key="1">
    <source>
        <dbReference type="SAM" id="MobiDB-lite"/>
    </source>
</evidence>
<comment type="caution">
    <text evidence="2">The sequence shown here is derived from an EMBL/GenBank/DDBJ whole genome shotgun (WGS) entry which is preliminary data.</text>
</comment>
<name>A0A226WLE5_CABSO</name>
<evidence type="ECO:0000313" key="2">
    <source>
        <dbReference type="EMBL" id="OXC71629.1"/>
    </source>
</evidence>
<dbReference type="AlphaFoldDB" id="A0A226WLE5"/>
<accession>A0A226WLE5</accession>
<feature type="region of interest" description="Disordered" evidence="1">
    <location>
        <begin position="21"/>
        <end position="67"/>
    </location>
</feature>
<reference evidence="3" key="1">
    <citation type="submission" date="2017-01" db="EMBL/GenBank/DDBJ databases">
        <title>Genome Analysis of Deinococcus marmoris KOPRI26562.</title>
        <authorList>
            <person name="Kim J.H."/>
            <person name="Oh H.-M."/>
        </authorList>
    </citation>
    <scope>NUCLEOTIDE SEQUENCE [LARGE SCALE GENOMIC DNA]</scope>
    <source>
        <strain evidence="3">PAMC 26633</strain>
    </source>
</reference>
<sequence>MSNTLKKIGARIVFAFTGFPPEMKKSRPGRATRLNASAQPKSFNWEGAGAGAPGPRNNYGTKGGRGF</sequence>
<proteinExistence type="predicted"/>
<organism evidence="2 3">
    <name type="scientific">Caballeronia sordidicola</name>
    <name type="common">Burkholderia sordidicola</name>
    <dbReference type="NCBI Taxonomy" id="196367"/>
    <lineage>
        <taxon>Bacteria</taxon>
        <taxon>Pseudomonadati</taxon>
        <taxon>Pseudomonadota</taxon>
        <taxon>Betaproteobacteria</taxon>
        <taxon>Burkholderiales</taxon>
        <taxon>Burkholderiaceae</taxon>
        <taxon>Caballeronia</taxon>
    </lineage>
</organism>
<evidence type="ECO:0000313" key="3">
    <source>
        <dbReference type="Proteomes" id="UP000214720"/>
    </source>
</evidence>
<dbReference type="EMBL" id="MTHB01000302">
    <property type="protein sequence ID" value="OXC71629.1"/>
    <property type="molecule type" value="Genomic_DNA"/>
</dbReference>
<protein>
    <submittedName>
        <fullName evidence="2">Uncharacterized protein</fullName>
    </submittedName>
</protein>